<dbReference type="SUPFAM" id="SSF53720">
    <property type="entry name" value="ALDH-like"/>
    <property type="match status" value="1"/>
</dbReference>
<evidence type="ECO:0000313" key="2">
    <source>
        <dbReference type="EMBL" id="KNC83272.1"/>
    </source>
</evidence>
<protein>
    <recommendedName>
        <fullName evidence="1">Aldehyde dehydrogenase domain-containing protein</fullName>
    </recommendedName>
</protein>
<dbReference type="GO" id="GO:0016620">
    <property type="term" value="F:oxidoreductase activity, acting on the aldehyde or oxo group of donors, NAD or NADP as acceptor"/>
    <property type="evidence" value="ECO:0007669"/>
    <property type="project" value="InterPro"/>
</dbReference>
<sequence length="584" mass="64056">MSFPLIDSQIEKLQANKKKWVNTSFADKVQMLKKSKELLHEHGLEWAKAAMKAKGYVDDHHDYEHLLGEEIFGMAQAQGKSLNYYIATFEPLAKQQASKKPYSVPGAYGGMTESIDGKSTVCKVFPSNITEKVVYGVLSGELWVEHVDLKAGQKPKQGSRALDRDYSGDVALVLGAGNQTAIQTGDVLYYLFNMQDVVLLKWNPVNDYGHKFFEMVYAPFIEAGVVCSITGGVDVGKYLTSHPSLNKMHMTGSGATHDQIVWGPGDAETIKRNKQAGKKSCDKEFCSELGCVSPVLVTPGEWSKAEMDNQVQHLAGTVAHNNSFNCVASKVFVVDSKWAQKEEFLAGLKKALASAPTRNPYYPNSHKRHAEIVDHYGNRAAVVGQTKKSADHLETTLVANLKSSAVAQDEKALVWESWTPFAAVLEMDQTDGSVKDFLNQSVAFCNERLYGTLGATIVIDPKSEADNKQVFEKGIANLNYGTVAVNAWTGIVFITPNMVWGGAPGATAEDVQSGVGWVHNSMLYDEVHKSVFRAPFRMPLGLKLPWNPTVENLRAYAQVGADVETQGGVVNMLKFLKQTVSSCT</sequence>
<feature type="domain" description="Aldehyde dehydrogenase" evidence="1">
    <location>
        <begin position="212"/>
        <end position="490"/>
    </location>
</feature>
<reference evidence="2 3" key="1">
    <citation type="submission" date="2011-02" db="EMBL/GenBank/DDBJ databases">
        <title>The Genome Sequence of Sphaeroforma arctica JP610.</title>
        <authorList>
            <consortium name="The Broad Institute Genome Sequencing Platform"/>
            <person name="Russ C."/>
            <person name="Cuomo C."/>
            <person name="Young S.K."/>
            <person name="Zeng Q."/>
            <person name="Gargeya S."/>
            <person name="Alvarado L."/>
            <person name="Berlin A."/>
            <person name="Chapman S.B."/>
            <person name="Chen Z."/>
            <person name="Freedman E."/>
            <person name="Gellesch M."/>
            <person name="Goldberg J."/>
            <person name="Griggs A."/>
            <person name="Gujja S."/>
            <person name="Heilman E."/>
            <person name="Heiman D."/>
            <person name="Howarth C."/>
            <person name="Mehta T."/>
            <person name="Neiman D."/>
            <person name="Pearson M."/>
            <person name="Roberts A."/>
            <person name="Saif S."/>
            <person name="Shea T."/>
            <person name="Shenoy N."/>
            <person name="Sisk P."/>
            <person name="Stolte C."/>
            <person name="Sykes S."/>
            <person name="White J."/>
            <person name="Yandava C."/>
            <person name="Burger G."/>
            <person name="Gray M.W."/>
            <person name="Holland P.W.H."/>
            <person name="King N."/>
            <person name="Lang F.B.F."/>
            <person name="Roger A.J."/>
            <person name="Ruiz-Trillo I."/>
            <person name="Haas B."/>
            <person name="Nusbaum C."/>
            <person name="Birren B."/>
        </authorList>
    </citation>
    <scope>NUCLEOTIDE SEQUENCE [LARGE SCALE GENOMIC DNA]</scope>
    <source>
        <strain evidence="2 3">JP610</strain>
    </source>
</reference>
<dbReference type="InterPro" id="IPR015590">
    <property type="entry name" value="Aldehyde_DH_dom"/>
</dbReference>
<name>A0A0L0G2B0_9EUKA</name>
<dbReference type="InterPro" id="IPR016162">
    <property type="entry name" value="Ald_DH_N"/>
</dbReference>
<dbReference type="Proteomes" id="UP000054560">
    <property type="component" value="Unassembled WGS sequence"/>
</dbReference>
<dbReference type="Pfam" id="PF00171">
    <property type="entry name" value="Aldedh"/>
    <property type="match status" value="1"/>
</dbReference>
<dbReference type="eggNOG" id="ENOG502S1KK">
    <property type="taxonomic scope" value="Eukaryota"/>
</dbReference>
<dbReference type="OrthoDB" id="40137at2759"/>
<dbReference type="Gene3D" id="3.40.309.10">
    <property type="entry name" value="Aldehyde Dehydrogenase, Chain A, domain 2"/>
    <property type="match status" value="1"/>
</dbReference>
<keyword evidence="3" id="KW-1185">Reference proteome</keyword>
<dbReference type="EMBL" id="KQ241848">
    <property type="protein sequence ID" value="KNC83272.1"/>
    <property type="molecule type" value="Genomic_DNA"/>
</dbReference>
<organism evidence="2 3">
    <name type="scientific">Sphaeroforma arctica JP610</name>
    <dbReference type="NCBI Taxonomy" id="667725"/>
    <lineage>
        <taxon>Eukaryota</taxon>
        <taxon>Ichthyosporea</taxon>
        <taxon>Ichthyophonida</taxon>
        <taxon>Sphaeroforma</taxon>
    </lineage>
</organism>
<dbReference type="AlphaFoldDB" id="A0A0L0G2B0"/>
<proteinExistence type="predicted"/>
<dbReference type="InterPro" id="IPR016161">
    <property type="entry name" value="Ald_DH/histidinol_DH"/>
</dbReference>
<dbReference type="GeneID" id="25904972"/>
<gene>
    <name evidence="2" type="ORF">SARC_04468</name>
</gene>
<evidence type="ECO:0000313" key="3">
    <source>
        <dbReference type="Proteomes" id="UP000054560"/>
    </source>
</evidence>
<accession>A0A0L0G2B0</accession>
<dbReference type="STRING" id="667725.A0A0L0G2B0"/>
<dbReference type="Gene3D" id="3.40.605.10">
    <property type="entry name" value="Aldehyde Dehydrogenase, Chain A, domain 1"/>
    <property type="match status" value="1"/>
</dbReference>
<dbReference type="InterPro" id="IPR016163">
    <property type="entry name" value="Ald_DH_C"/>
</dbReference>
<evidence type="ECO:0000259" key="1">
    <source>
        <dbReference type="Pfam" id="PF00171"/>
    </source>
</evidence>
<dbReference type="RefSeq" id="XP_014157174.1">
    <property type="nucleotide sequence ID" value="XM_014301699.1"/>
</dbReference>